<dbReference type="Proteomes" id="UP001331761">
    <property type="component" value="Unassembled WGS sequence"/>
</dbReference>
<feature type="non-terminal residue" evidence="14">
    <location>
        <position position="1"/>
    </location>
</feature>
<dbReference type="Pfam" id="PF00520">
    <property type="entry name" value="Ion_trans"/>
    <property type="match status" value="1"/>
</dbReference>
<evidence type="ECO:0000256" key="7">
    <source>
        <dbReference type="ARBA" id="ARBA00022958"/>
    </source>
</evidence>
<evidence type="ECO:0000259" key="13">
    <source>
        <dbReference type="Pfam" id="PF00520"/>
    </source>
</evidence>
<comment type="caution">
    <text evidence="14">The sequence shown here is derived from an EMBL/GenBank/DDBJ whole genome shotgun (WGS) entry which is preliminary data.</text>
</comment>
<dbReference type="GO" id="GO:0001508">
    <property type="term" value="P:action potential"/>
    <property type="evidence" value="ECO:0007669"/>
    <property type="project" value="TreeGrafter"/>
</dbReference>
<dbReference type="PRINTS" id="PR00169">
    <property type="entry name" value="KCHANNEL"/>
</dbReference>
<dbReference type="PANTHER" id="PTHR11537">
    <property type="entry name" value="VOLTAGE-GATED POTASSIUM CHANNEL"/>
    <property type="match status" value="1"/>
</dbReference>
<keyword evidence="4 12" id="KW-0812">Transmembrane</keyword>
<dbReference type="InterPro" id="IPR028325">
    <property type="entry name" value="VG_K_chnl"/>
</dbReference>
<dbReference type="PANTHER" id="PTHR11537:SF121">
    <property type="entry name" value="BTB DOMAIN-CONTAINING PROTEIN"/>
    <property type="match status" value="1"/>
</dbReference>
<gene>
    <name evidence="14" type="ORF">GCK32_016458</name>
</gene>
<dbReference type="AlphaFoldDB" id="A0AAN8FLQ3"/>
<keyword evidence="10 12" id="KW-0472">Membrane</keyword>
<evidence type="ECO:0000313" key="14">
    <source>
        <dbReference type="EMBL" id="KAK5976572.1"/>
    </source>
</evidence>
<dbReference type="InterPro" id="IPR005821">
    <property type="entry name" value="Ion_trans_dom"/>
</dbReference>
<evidence type="ECO:0000256" key="6">
    <source>
        <dbReference type="ARBA" id="ARBA00022882"/>
    </source>
</evidence>
<dbReference type="GO" id="GO:0005251">
    <property type="term" value="F:delayed rectifier potassium channel activity"/>
    <property type="evidence" value="ECO:0007669"/>
    <property type="project" value="TreeGrafter"/>
</dbReference>
<comment type="subcellular location">
    <subcellularLocation>
        <location evidence="1">Membrane</location>
        <topology evidence="1">Multi-pass membrane protein</topology>
    </subcellularLocation>
</comment>
<proteinExistence type="predicted"/>
<evidence type="ECO:0000256" key="12">
    <source>
        <dbReference type="SAM" id="Phobius"/>
    </source>
</evidence>
<reference evidence="14 15" key="1">
    <citation type="submission" date="2019-10" db="EMBL/GenBank/DDBJ databases">
        <title>Assembly and Annotation for the nematode Trichostrongylus colubriformis.</title>
        <authorList>
            <person name="Martin J."/>
        </authorList>
    </citation>
    <scope>NUCLEOTIDE SEQUENCE [LARGE SCALE GENOMIC DNA]</scope>
    <source>
        <strain evidence="14">G859</strain>
        <tissue evidence="14">Whole worm</tissue>
    </source>
</reference>
<feature type="transmembrane region" description="Helical" evidence="12">
    <location>
        <begin position="173"/>
        <end position="196"/>
    </location>
</feature>
<keyword evidence="2" id="KW-0813">Transport</keyword>
<keyword evidence="7" id="KW-0630">Potassium</keyword>
<keyword evidence="5" id="KW-0631">Potassium channel</keyword>
<organism evidence="14 15">
    <name type="scientific">Trichostrongylus colubriformis</name>
    <name type="common">Black scour worm</name>
    <dbReference type="NCBI Taxonomy" id="6319"/>
    <lineage>
        <taxon>Eukaryota</taxon>
        <taxon>Metazoa</taxon>
        <taxon>Ecdysozoa</taxon>
        <taxon>Nematoda</taxon>
        <taxon>Chromadorea</taxon>
        <taxon>Rhabditida</taxon>
        <taxon>Rhabditina</taxon>
        <taxon>Rhabditomorpha</taxon>
        <taxon>Strongyloidea</taxon>
        <taxon>Trichostrongylidae</taxon>
        <taxon>Trichostrongylus</taxon>
    </lineage>
</organism>
<dbReference type="GO" id="GO:0008076">
    <property type="term" value="C:voltage-gated potassium channel complex"/>
    <property type="evidence" value="ECO:0007669"/>
    <property type="project" value="InterPro"/>
</dbReference>
<keyword evidence="8 12" id="KW-1133">Transmembrane helix</keyword>
<evidence type="ECO:0000256" key="1">
    <source>
        <dbReference type="ARBA" id="ARBA00004141"/>
    </source>
</evidence>
<evidence type="ECO:0000256" key="2">
    <source>
        <dbReference type="ARBA" id="ARBA00022448"/>
    </source>
</evidence>
<keyword evidence="3" id="KW-0633">Potassium transport</keyword>
<evidence type="ECO:0000256" key="3">
    <source>
        <dbReference type="ARBA" id="ARBA00022538"/>
    </source>
</evidence>
<evidence type="ECO:0000313" key="15">
    <source>
        <dbReference type="Proteomes" id="UP001331761"/>
    </source>
</evidence>
<keyword evidence="11" id="KW-0407">Ion channel</keyword>
<protein>
    <recommendedName>
        <fullName evidence="13">Ion transport domain-containing protein</fullName>
    </recommendedName>
</protein>
<sequence length="252" mass="29100">RFHDYNVLSFQAYLQSFRLSSWRFLEDPQSSVPAAVFAILSVIFVFGSVFGLILGSMPEFQVDPSNASAYHAMHAKTSELEKLHKFLPSVTKNEDFPDFVYRPTDNPNFALVLLEYVCIGWFTFEYIISNASAYHAMHAKTSELEKLHKFLPSVTKNEDFPDFVYRPTDNPNFALVLLEYVCIGWFTFEYIIRLIIYPKRGEFLRKTLNVIDMLTILPFYLELCLPVIGVESHFKEITGDFDKLPSKIACDL</sequence>
<keyword evidence="6" id="KW-0851">Voltage-gated channel</keyword>
<evidence type="ECO:0000256" key="9">
    <source>
        <dbReference type="ARBA" id="ARBA00023065"/>
    </source>
</evidence>
<evidence type="ECO:0000256" key="10">
    <source>
        <dbReference type="ARBA" id="ARBA00023136"/>
    </source>
</evidence>
<dbReference type="SUPFAM" id="SSF81324">
    <property type="entry name" value="Voltage-gated potassium channels"/>
    <property type="match status" value="1"/>
</dbReference>
<evidence type="ECO:0000256" key="4">
    <source>
        <dbReference type="ARBA" id="ARBA00022692"/>
    </source>
</evidence>
<feature type="transmembrane region" description="Helical" evidence="12">
    <location>
        <begin position="109"/>
        <end position="128"/>
    </location>
</feature>
<dbReference type="Gene3D" id="1.20.120.350">
    <property type="entry name" value="Voltage-gated potassium channels. Chain C"/>
    <property type="match status" value="2"/>
</dbReference>
<feature type="transmembrane region" description="Helical" evidence="12">
    <location>
        <begin position="32"/>
        <end position="54"/>
    </location>
</feature>
<accession>A0AAN8FLQ3</accession>
<feature type="domain" description="Ion transport" evidence="13">
    <location>
        <begin position="168"/>
        <end position="229"/>
    </location>
</feature>
<name>A0AAN8FLQ3_TRICO</name>
<dbReference type="InterPro" id="IPR027359">
    <property type="entry name" value="Volt_channel_dom_sf"/>
</dbReference>
<keyword evidence="15" id="KW-1185">Reference proteome</keyword>
<evidence type="ECO:0000256" key="11">
    <source>
        <dbReference type="ARBA" id="ARBA00023303"/>
    </source>
</evidence>
<keyword evidence="9" id="KW-0406">Ion transport</keyword>
<dbReference type="EMBL" id="WIXE01011662">
    <property type="protein sequence ID" value="KAK5976572.1"/>
    <property type="molecule type" value="Genomic_DNA"/>
</dbReference>
<evidence type="ECO:0000256" key="8">
    <source>
        <dbReference type="ARBA" id="ARBA00022989"/>
    </source>
</evidence>
<evidence type="ECO:0000256" key="5">
    <source>
        <dbReference type="ARBA" id="ARBA00022826"/>
    </source>
</evidence>